<dbReference type="Pfam" id="PF02518">
    <property type="entry name" value="HATPase_c"/>
    <property type="match status" value="1"/>
</dbReference>
<dbReference type="RefSeq" id="WP_011735064.1">
    <property type="nucleotide sequence ID" value="NC_008609.1"/>
</dbReference>
<evidence type="ECO:0000256" key="5">
    <source>
        <dbReference type="ARBA" id="ARBA00022553"/>
    </source>
</evidence>
<dbReference type="Gene3D" id="3.40.50.2300">
    <property type="match status" value="1"/>
</dbReference>
<comment type="catalytic activity">
    <reaction evidence="1">
        <text>ATP + protein L-histidine = ADP + protein N-phospho-L-histidine.</text>
        <dbReference type="EC" id="2.7.13.3"/>
    </reaction>
</comment>
<dbReference type="Pfam" id="PF00072">
    <property type="entry name" value="Response_reg"/>
    <property type="match status" value="1"/>
</dbReference>
<proteinExistence type="predicted"/>
<dbReference type="InterPro" id="IPR036890">
    <property type="entry name" value="HATPase_C_sf"/>
</dbReference>
<dbReference type="eggNOG" id="COG4191">
    <property type="taxonomic scope" value="Bacteria"/>
</dbReference>
<dbReference type="SMART" id="SM00448">
    <property type="entry name" value="REC"/>
    <property type="match status" value="1"/>
</dbReference>
<keyword evidence="13 15" id="KW-0472">Membrane</keyword>
<evidence type="ECO:0000256" key="15">
    <source>
        <dbReference type="SAM" id="Phobius"/>
    </source>
</evidence>
<dbReference type="CDD" id="cd00082">
    <property type="entry name" value="HisKA"/>
    <property type="match status" value="1"/>
</dbReference>
<dbReference type="SMART" id="SM00086">
    <property type="entry name" value="PAC"/>
    <property type="match status" value="3"/>
</dbReference>
<accession>A1AN42</accession>
<dbReference type="InterPro" id="IPR033463">
    <property type="entry name" value="sCache_3"/>
</dbReference>
<feature type="domain" description="PAC" evidence="19">
    <location>
        <begin position="406"/>
        <end position="460"/>
    </location>
</feature>
<dbReference type="PANTHER" id="PTHR43065:SF42">
    <property type="entry name" value="TWO-COMPONENT SENSOR PPRA"/>
    <property type="match status" value="1"/>
</dbReference>
<dbReference type="InterPro" id="IPR000700">
    <property type="entry name" value="PAS-assoc_C"/>
</dbReference>
<keyword evidence="7 15" id="KW-0812">Transmembrane</keyword>
<organism evidence="20 21">
    <name type="scientific">Pelobacter propionicus (strain DSM 2379 / NBRC 103807 / OttBd1)</name>
    <dbReference type="NCBI Taxonomy" id="338966"/>
    <lineage>
        <taxon>Bacteria</taxon>
        <taxon>Pseudomonadati</taxon>
        <taxon>Thermodesulfobacteriota</taxon>
        <taxon>Desulfuromonadia</taxon>
        <taxon>Desulfuromonadales</taxon>
        <taxon>Desulfuromonadaceae</taxon>
        <taxon>Pelobacter</taxon>
    </lineage>
</organism>
<keyword evidence="4" id="KW-1003">Cell membrane</keyword>
<dbReference type="InterPro" id="IPR003594">
    <property type="entry name" value="HATPase_dom"/>
</dbReference>
<dbReference type="eggNOG" id="COG2202">
    <property type="taxonomic scope" value="Bacteria"/>
</dbReference>
<keyword evidence="11 15" id="KW-1133">Transmembrane helix</keyword>
<keyword evidence="5 14" id="KW-0597">Phosphoprotein</keyword>
<gene>
    <name evidence="20" type="ordered locus">Ppro_1138</name>
</gene>
<protein>
    <recommendedName>
        <fullName evidence="3">histidine kinase</fullName>
        <ecNumber evidence="3">2.7.13.3</ecNumber>
    </recommendedName>
</protein>
<dbReference type="SMART" id="SM00091">
    <property type="entry name" value="PAS"/>
    <property type="match status" value="3"/>
</dbReference>
<dbReference type="HOGENOM" id="CLU_000445_114_51_7"/>
<dbReference type="PRINTS" id="PR00344">
    <property type="entry name" value="BCTRLSENSOR"/>
</dbReference>
<evidence type="ECO:0000259" key="16">
    <source>
        <dbReference type="PROSITE" id="PS50109"/>
    </source>
</evidence>
<evidence type="ECO:0000313" key="20">
    <source>
        <dbReference type="EMBL" id="ABK98762.1"/>
    </source>
</evidence>
<dbReference type="InterPro" id="IPR013656">
    <property type="entry name" value="PAS_4"/>
</dbReference>
<dbReference type="GO" id="GO:0005524">
    <property type="term" value="F:ATP binding"/>
    <property type="evidence" value="ECO:0007669"/>
    <property type="project" value="UniProtKB-KW"/>
</dbReference>
<feature type="domain" description="PAS" evidence="18">
    <location>
        <begin position="215"/>
        <end position="261"/>
    </location>
</feature>
<evidence type="ECO:0000256" key="7">
    <source>
        <dbReference type="ARBA" id="ARBA00022692"/>
    </source>
</evidence>
<dbReference type="InterPro" id="IPR004358">
    <property type="entry name" value="Sig_transdc_His_kin-like_C"/>
</dbReference>
<keyword evidence="12" id="KW-0902">Two-component regulatory system</keyword>
<evidence type="ECO:0000256" key="1">
    <source>
        <dbReference type="ARBA" id="ARBA00000085"/>
    </source>
</evidence>
<evidence type="ECO:0000256" key="13">
    <source>
        <dbReference type="ARBA" id="ARBA00023136"/>
    </source>
</evidence>
<dbReference type="PANTHER" id="PTHR43065">
    <property type="entry name" value="SENSOR HISTIDINE KINASE"/>
    <property type="match status" value="1"/>
</dbReference>
<dbReference type="eggNOG" id="COG0784">
    <property type="taxonomic scope" value="Bacteria"/>
</dbReference>
<dbReference type="SMART" id="SM00388">
    <property type="entry name" value="HisKA"/>
    <property type="match status" value="1"/>
</dbReference>
<dbReference type="PROSITE" id="PS50109">
    <property type="entry name" value="HIS_KIN"/>
    <property type="match status" value="1"/>
</dbReference>
<comment type="subcellular location">
    <subcellularLocation>
        <location evidence="2">Cell membrane</location>
        <topology evidence="2">Multi-pass membrane protein</topology>
    </subcellularLocation>
</comment>
<dbReference type="InterPro" id="IPR036097">
    <property type="entry name" value="HisK_dim/P_sf"/>
</dbReference>
<dbReference type="PROSITE" id="PS50112">
    <property type="entry name" value="PAS"/>
    <property type="match status" value="3"/>
</dbReference>
<dbReference type="NCBIfam" id="TIGR00229">
    <property type="entry name" value="sensory_box"/>
    <property type="match status" value="3"/>
</dbReference>
<dbReference type="eggNOG" id="COG3290">
    <property type="taxonomic scope" value="Bacteria"/>
</dbReference>
<feature type="domain" description="Histidine kinase" evidence="16">
    <location>
        <begin position="620"/>
        <end position="843"/>
    </location>
</feature>
<dbReference type="PROSITE" id="PS50110">
    <property type="entry name" value="RESPONSE_REGULATORY"/>
    <property type="match status" value="1"/>
</dbReference>
<evidence type="ECO:0000256" key="8">
    <source>
        <dbReference type="ARBA" id="ARBA00022741"/>
    </source>
</evidence>
<evidence type="ECO:0000313" key="21">
    <source>
        <dbReference type="Proteomes" id="UP000006732"/>
    </source>
</evidence>
<dbReference type="InterPro" id="IPR029151">
    <property type="entry name" value="Sensor-like_sf"/>
</dbReference>
<dbReference type="Pfam" id="PF08448">
    <property type="entry name" value="PAS_4"/>
    <property type="match status" value="2"/>
</dbReference>
<evidence type="ECO:0000259" key="18">
    <source>
        <dbReference type="PROSITE" id="PS50112"/>
    </source>
</evidence>
<feature type="transmembrane region" description="Helical" evidence="15">
    <location>
        <begin position="183"/>
        <end position="204"/>
    </location>
</feature>
<dbReference type="InterPro" id="IPR001789">
    <property type="entry name" value="Sig_transdc_resp-reg_receiver"/>
</dbReference>
<keyword evidence="21" id="KW-1185">Reference proteome</keyword>
<feature type="domain" description="PAS" evidence="18">
    <location>
        <begin position="475"/>
        <end position="519"/>
    </location>
</feature>
<dbReference type="InterPro" id="IPR000014">
    <property type="entry name" value="PAS"/>
</dbReference>
<evidence type="ECO:0000256" key="9">
    <source>
        <dbReference type="ARBA" id="ARBA00022777"/>
    </source>
</evidence>
<evidence type="ECO:0000256" key="6">
    <source>
        <dbReference type="ARBA" id="ARBA00022679"/>
    </source>
</evidence>
<dbReference type="Gene3D" id="1.10.287.130">
    <property type="match status" value="1"/>
</dbReference>
<dbReference type="SUPFAM" id="SSF55785">
    <property type="entry name" value="PYP-like sensor domain (PAS domain)"/>
    <property type="match status" value="3"/>
</dbReference>
<dbReference type="InterPro" id="IPR005467">
    <property type="entry name" value="His_kinase_dom"/>
</dbReference>
<evidence type="ECO:0000259" key="19">
    <source>
        <dbReference type="PROSITE" id="PS50113"/>
    </source>
</evidence>
<dbReference type="SUPFAM" id="SSF103190">
    <property type="entry name" value="Sensory domain-like"/>
    <property type="match status" value="1"/>
</dbReference>
<evidence type="ECO:0000256" key="12">
    <source>
        <dbReference type="ARBA" id="ARBA00023012"/>
    </source>
</evidence>
<dbReference type="Pfam" id="PF13426">
    <property type="entry name" value="PAS_9"/>
    <property type="match status" value="1"/>
</dbReference>
<evidence type="ECO:0000259" key="17">
    <source>
        <dbReference type="PROSITE" id="PS50110"/>
    </source>
</evidence>
<feature type="domain" description="PAC" evidence="19">
    <location>
        <begin position="282"/>
        <end position="333"/>
    </location>
</feature>
<evidence type="ECO:0000256" key="14">
    <source>
        <dbReference type="PROSITE-ProRule" id="PRU00169"/>
    </source>
</evidence>
<dbReference type="EC" id="2.7.13.3" evidence="3"/>
<dbReference type="Gene3D" id="3.30.450.20">
    <property type="entry name" value="PAS domain"/>
    <property type="match status" value="3"/>
</dbReference>
<dbReference type="InterPro" id="IPR003661">
    <property type="entry name" value="HisK_dim/P_dom"/>
</dbReference>
<dbReference type="SUPFAM" id="SSF47384">
    <property type="entry name" value="Homodimeric domain of signal transducing histidine kinase"/>
    <property type="match status" value="1"/>
</dbReference>
<evidence type="ECO:0000256" key="3">
    <source>
        <dbReference type="ARBA" id="ARBA00012438"/>
    </source>
</evidence>
<dbReference type="KEGG" id="ppd:Ppro_1138"/>
<dbReference type="STRING" id="338966.Ppro_1138"/>
<keyword evidence="10" id="KW-0067">ATP-binding</keyword>
<reference evidence="20 21" key="1">
    <citation type="submission" date="2006-10" db="EMBL/GenBank/DDBJ databases">
        <title>Complete sequence of chromosome of Pelobacter propionicus DSM 2379.</title>
        <authorList>
            <consortium name="US DOE Joint Genome Institute"/>
            <person name="Copeland A."/>
            <person name="Lucas S."/>
            <person name="Lapidus A."/>
            <person name="Barry K."/>
            <person name="Detter J.C."/>
            <person name="Glavina del Rio T."/>
            <person name="Hammon N."/>
            <person name="Israni S."/>
            <person name="Dalin E."/>
            <person name="Tice H."/>
            <person name="Pitluck S."/>
            <person name="Saunders E."/>
            <person name="Brettin T."/>
            <person name="Bruce D."/>
            <person name="Han C."/>
            <person name="Tapia R."/>
            <person name="Schmutz J."/>
            <person name="Larimer F."/>
            <person name="Land M."/>
            <person name="Hauser L."/>
            <person name="Kyrpides N."/>
            <person name="Kim E."/>
            <person name="Lovley D."/>
            <person name="Richardson P."/>
        </authorList>
    </citation>
    <scope>NUCLEOTIDE SEQUENCE [LARGE SCALE GENOMIC DNA]</scope>
    <source>
        <strain evidence="21">DSM 2379 / NBRC 103807 / OttBd1</strain>
    </source>
</reference>
<evidence type="ECO:0000256" key="2">
    <source>
        <dbReference type="ARBA" id="ARBA00004651"/>
    </source>
</evidence>
<dbReference type="OrthoDB" id="9777714at2"/>
<sequence>MMKNTTRFMLFNVLLVALALATAAAMFLAEIYQESRQSAINDQEQHLQTFWELLRSKGEDIRIVGGKLMAGTYVVNNNYELPDKMNQIFGCTATVFMGDTRVSTNVLRPDSSRATNTRLQGAPYDAIFREGKPYRGEALILGQTYLTAYDPIRNARGEVIGALYVGIKESTFFKTYEQLRYKVIAVTTLLMCIFSLLAALLVRFRRQAVEVLKESERKYRQLFEVQSDAILMIDGETCDILEANASAIQLYGFGREEFLKRKSFELSADSPQTCMPLQELKRHTPLSLQRKKDGTVFPVEIFTSRYTWKQKAMQIAVIRDITERTQAEEALQENRERLQLQFDHMPIACIAWGTDYSIQSWNPAAEKVFGYTAQEAIGKSANDLIVPPEIQDEVNAVWQRLLENDETVHCTHQNMTKGRQKIFCKWTKTPLRDIRGNIIGFISMAEDITQLRNTDQALRETVREYQDLALKLDEKQNFLATLMDSIPDLIFYKDSERRYLGCNKAFESFAGRTEEELVGCTDFDLFGHDVGAFFRERDLQVMAQNLARQNEEWVDYPDGRHILLDTLKTPFHDHQGRSLGLIGISRDITERHRADTERKNLEGQLYQSQKMEAIGQLAGGVAHDFNNILTVIIGYAEILLLSMEREHALRYHVEQVLTAAGRAAELTAGLLAFSRKQLLHMKQLDLGEVARGLRKMLRRLIPEDIDFKTIIVEKELTILADKGQIEQVIMNLVTNAKDAMPKGGSLTLEIAPATMDEQFLQQHGFGEPGGYACITIADTGHGMDEETRKRLFEPFFTTKEAGKGTGLGTAIIYGIVKQHNGFISVDSEPGRGSTFSIYLPLIAATEQDAEELQENGPPPGGTETILLAEDDITVRELHSMILEEAGYHVIRSSDGQEALDKFMEHQSEVAMLVSDVIMPKIDGKRLYEEIRKIRPDMKVLLISGYTSDIFVERGIMEDEYGFMAKPVVPSELLRQVRSILDNN</sequence>
<evidence type="ECO:0000256" key="11">
    <source>
        <dbReference type="ARBA" id="ARBA00022989"/>
    </source>
</evidence>
<feature type="domain" description="Response regulatory" evidence="17">
    <location>
        <begin position="864"/>
        <end position="980"/>
    </location>
</feature>
<feature type="domain" description="PAC" evidence="19">
    <location>
        <begin position="548"/>
        <end position="600"/>
    </location>
</feature>
<dbReference type="InterPro" id="IPR035965">
    <property type="entry name" value="PAS-like_dom_sf"/>
</dbReference>
<dbReference type="AlphaFoldDB" id="A1AN42"/>
<keyword evidence="8" id="KW-0547">Nucleotide-binding</keyword>
<keyword evidence="9 20" id="KW-0418">Kinase</keyword>
<dbReference type="InterPro" id="IPR011006">
    <property type="entry name" value="CheY-like_superfamily"/>
</dbReference>
<dbReference type="Gene3D" id="3.30.565.10">
    <property type="entry name" value="Histidine kinase-like ATPase, C-terminal domain"/>
    <property type="match status" value="1"/>
</dbReference>
<feature type="domain" description="PAS" evidence="18">
    <location>
        <begin position="334"/>
        <end position="405"/>
    </location>
</feature>
<dbReference type="GO" id="GO:0000155">
    <property type="term" value="F:phosphorelay sensor kinase activity"/>
    <property type="evidence" value="ECO:0007669"/>
    <property type="project" value="InterPro"/>
</dbReference>
<dbReference type="SMART" id="SM00387">
    <property type="entry name" value="HATPase_c"/>
    <property type="match status" value="1"/>
</dbReference>
<dbReference type="Pfam" id="PF00512">
    <property type="entry name" value="HisKA"/>
    <property type="match status" value="1"/>
</dbReference>
<feature type="modified residue" description="4-aspartylphosphate" evidence="14">
    <location>
        <position position="915"/>
    </location>
</feature>
<evidence type="ECO:0000256" key="4">
    <source>
        <dbReference type="ARBA" id="ARBA00022475"/>
    </source>
</evidence>
<evidence type="ECO:0000256" key="10">
    <source>
        <dbReference type="ARBA" id="ARBA00022840"/>
    </source>
</evidence>
<keyword evidence="6 20" id="KW-0808">Transferase</keyword>
<dbReference type="SUPFAM" id="SSF52172">
    <property type="entry name" value="CheY-like"/>
    <property type="match status" value="1"/>
</dbReference>
<dbReference type="SUPFAM" id="SSF55874">
    <property type="entry name" value="ATPase domain of HSP90 chaperone/DNA topoisomerase II/histidine kinase"/>
    <property type="match status" value="1"/>
</dbReference>
<dbReference type="InterPro" id="IPR001610">
    <property type="entry name" value="PAC"/>
</dbReference>
<dbReference type="PROSITE" id="PS50113">
    <property type="entry name" value="PAC"/>
    <property type="match status" value="3"/>
</dbReference>
<dbReference type="GO" id="GO:0005886">
    <property type="term" value="C:plasma membrane"/>
    <property type="evidence" value="ECO:0007669"/>
    <property type="project" value="UniProtKB-SubCell"/>
</dbReference>
<dbReference type="Pfam" id="PF17202">
    <property type="entry name" value="sCache_3_3"/>
    <property type="match status" value="1"/>
</dbReference>
<dbReference type="EMBL" id="CP000482">
    <property type="protein sequence ID" value="ABK98762.1"/>
    <property type="molecule type" value="Genomic_DNA"/>
</dbReference>
<dbReference type="Proteomes" id="UP000006732">
    <property type="component" value="Chromosome"/>
</dbReference>
<dbReference type="CDD" id="cd00130">
    <property type="entry name" value="PAS"/>
    <property type="match status" value="3"/>
</dbReference>
<name>A1AN42_PELPD</name>